<organism evidence="10 11">
    <name type="scientific">Alicyclobacillus fodiniaquatilis</name>
    <dbReference type="NCBI Taxonomy" id="1661150"/>
    <lineage>
        <taxon>Bacteria</taxon>
        <taxon>Bacillati</taxon>
        <taxon>Bacillota</taxon>
        <taxon>Bacilli</taxon>
        <taxon>Bacillales</taxon>
        <taxon>Alicyclobacillaceae</taxon>
        <taxon>Alicyclobacillus</taxon>
    </lineage>
</organism>
<feature type="domain" description="Response regulatory" evidence="8">
    <location>
        <begin position="3"/>
        <end position="119"/>
    </location>
</feature>
<evidence type="ECO:0000256" key="3">
    <source>
        <dbReference type="ARBA" id="ARBA00023015"/>
    </source>
</evidence>
<dbReference type="Pfam" id="PF00072">
    <property type="entry name" value="Response_reg"/>
    <property type="match status" value="1"/>
</dbReference>
<keyword evidence="11" id="KW-1185">Reference proteome</keyword>
<keyword evidence="5" id="KW-0804">Transcription</keyword>
<evidence type="ECO:0000259" key="8">
    <source>
        <dbReference type="PROSITE" id="PS50110"/>
    </source>
</evidence>
<dbReference type="SUPFAM" id="SSF46894">
    <property type="entry name" value="C-terminal effector domain of the bipartite response regulators"/>
    <property type="match status" value="1"/>
</dbReference>
<protein>
    <submittedName>
        <fullName evidence="10">Response regulator</fullName>
    </submittedName>
</protein>
<dbReference type="EMBL" id="JBHUCX010000028">
    <property type="protein sequence ID" value="MFD1675478.1"/>
    <property type="molecule type" value="Genomic_DNA"/>
</dbReference>
<evidence type="ECO:0000313" key="10">
    <source>
        <dbReference type="EMBL" id="MFD1675478.1"/>
    </source>
</evidence>
<dbReference type="InterPro" id="IPR039420">
    <property type="entry name" value="WalR-like"/>
</dbReference>
<evidence type="ECO:0000256" key="4">
    <source>
        <dbReference type="ARBA" id="ARBA00023125"/>
    </source>
</evidence>
<dbReference type="SMART" id="SM00862">
    <property type="entry name" value="Trans_reg_C"/>
    <property type="match status" value="1"/>
</dbReference>
<reference evidence="11" key="1">
    <citation type="journal article" date="2019" name="Int. J. Syst. Evol. Microbiol.">
        <title>The Global Catalogue of Microorganisms (GCM) 10K type strain sequencing project: providing services to taxonomists for standard genome sequencing and annotation.</title>
        <authorList>
            <consortium name="The Broad Institute Genomics Platform"/>
            <consortium name="The Broad Institute Genome Sequencing Center for Infectious Disease"/>
            <person name="Wu L."/>
            <person name="Ma J."/>
        </authorList>
    </citation>
    <scope>NUCLEOTIDE SEQUENCE [LARGE SCALE GENOMIC DNA]</scope>
    <source>
        <strain evidence="11">CGMCC 1.12286</strain>
    </source>
</reference>
<feature type="domain" description="OmpR/PhoB-type" evidence="9">
    <location>
        <begin position="136"/>
        <end position="235"/>
    </location>
</feature>
<evidence type="ECO:0000256" key="1">
    <source>
        <dbReference type="ARBA" id="ARBA00022553"/>
    </source>
</evidence>
<feature type="modified residue" description="4-aspartylphosphate" evidence="6">
    <location>
        <position position="54"/>
    </location>
</feature>
<evidence type="ECO:0000256" key="7">
    <source>
        <dbReference type="PROSITE-ProRule" id="PRU01091"/>
    </source>
</evidence>
<dbReference type="PROSITE" id="PS51755">
    <property type="entry name" value="OMPR_PHOB"/>
    <property type="match status" value="1"/>
</dbReference>
<sequence>MSKVLVVDDEESIRTLVEYNFKRAGFEVESVGDGKSAYDLLRRQGDAFDLVILDLMLPAMDGMEVCRRLRQEQVVIPIIVLTARDDEVDTVLGLELGADDYVTKPFSPRELVARARAVLRRSENVEHEHRAARPASKILKSGSIELDIARHEVRVAGNLLEFTPKEFDLLQYLMENKEHVLSRDQLLDRIWGYSSATDTRIVDVHVSHLREKIERDSRNPNYIRTVRGVGYKFTEGAESS</sequence>
<dbReference type="SUPFAM" id="SSF52172">
    <property type="entry name" value="CheY-like"/>
    <property type="match status" value="1"/>
</dbReference>
<evidence type="ECO:0000256" key="2">
    <source>
        <dbReference type="ARBA" id="ARBA00023012"/>
    </source>
</evidence>
<dbReference type="SMART" id="SM00448">
    <property type="entry name" value="REC"/>
    <property type="match status" value="1"/>
</dbReference>
<keyword evidence="3" id="KW-0805">Transcription regulation</keyword>
<dbReference type="RefSeq" id="WP_377943348.1">
    <property type="nucleotide sequence ID" value="NZ_JBHUCX010000028.1"/>
</dbReference>
<dbReference type="InterPro" id="IPR011006">
    <property type="entry name" value="CheY-like_superfamily"/>
</dbReference>
<dbReference type="InterPro" id="IPR001867">
    <property type="entry name" value="OmpR/PhoB-type_DNA-bd"/>
</dbReference>
<dbReference type="Pfam" id="PF00486">
    <property type="entry name" value="Trans_reg_C"/>
    <property type="match status" value="1"/>
</dbReference>
<dbReference type="PROSITE" id="PS50110">
    <property type="entry name" value="RESPONSE_REGULATORY"/>
    <property type="match status" value="1"/>
</dbReference>
<evidence type="ECO:0000256" key="6">
    <source>
        <dbReference type="PROSITE-ProRule" id="PRU00169"/>
    </source>
</evidence>
<dbReference type="InterPro" id="IPR016032">
    <property type="entry name" value="Sig_transdc_resp-reg_C-effctor"/>
</dbReference>
<dbReference type="PANTHER" id="PTHR48111:SF73">
    <property type="entry name" value="ALKALINE PHOSPHATASE SYNTHESIS TRANSCRIPTIONAL REGULATORY PROTEIN PHOP"/>
    <property type="match status" value="1"/>
</dbReference>
<dbReference type="InterPro" id="IPR036388">
    <property type="entry name" value="WH-like_DNA-bd_sf"/>
</dbReference>
<keyword evidence="2" id="KW-0902">Two-component regulatory system</keyword>
<dbReference type="InterPro" id="IPR001789">
    <property type="entry name" value="Sig_transdc_resp-reg_receiver"/>
</dbReference>
<proteinExistence type="predicted"/>
<evidence type="ECO:0000259" key="9">
    <source>
        <dbReference type="PROSITE" id="PS51755"/>
    </source>
</evidence>
<feature type="DNA-binding region" description="OmpR/PhoB-type" evidence="7">
    <location>
        <begin position="136"/>
        <end position="235"/>
    </location>
</feature>
<dbReference type="PANTHER" id="PTHR48111">
    <property type="entry name" value="REGULATOR OF RPOS"/>
    <property type="match status" value="1"/>
</dbReference>
<dbReference type="Gene3D" id="1.10.10.10">
    <property type="entry name" value="Winged helix-like DNA-binding domain superfamily/Winged helix DNA-binding domain"/>
    <property type="match status" value="1"/>
</dbReference>
<gene>
    <name evidence="10" type="ORF">ACFSB2_12320</name>
</gene>
<keyword evidence="1 6" id="KW-0597">Phosphoprotein</keyword>
<evidence type="ECO:0000313" key="11">
    <source>
        <dbReference type="Proteomes" id="UP001597079"/>
    </source>
</evidence>
<dbReference type="Gene3D" id="3.40.50.2300">
    <property type="match status" value="1"/>
</dbReference>
<keyword evidence="4 7" id="KW-0238">DNA-binding</keyword>
<accession>A0ABW4JHK0</accession>
<dbReference type="Proteomes" id="UP001597079">
    <property type="component" value="Unassembled WGS sequence"/>
</dbReference>
<evidence type="ECO:0000256" key="5">
    <source>
        <dbReference type="ARBA" id="ARBA00023163"/>
    </source>
</evidence>
<comment type="caution">
    <text evidence="10">The sequence shown here is derived from an EMBL/GenBank/DDBJ whole genome shotgun (WGS) entry which is preliminary data.</text>
</comment>
<name>A0ABW4JHK0_9BACL</name>
<dbReference type="Gene3D" id="6.10.250.690">
    <property type="match status" value="1"/>
</dbReference>
<dbReference type="CDD" id="cd00383">
    <property type="entry name" value="trans_reg_C"/>
    <property type="match status" value="1"/>
</dbReference>